<proteinExistence type="inferred from homology"/>
<comment type="similarity">
    <text evidence="1 4">Belongs to the aldehyde dehydrogenase family.</text>
</comment>
<dbReference type="Gene3D" id="3.40.309.10">
    <property type="entry name" value="Aldehyde Dehydrogenase, Chain A, domain 2"/>
    <property type="match status" value="1"/>
</dbReference>
<dbReference type="GO" id="GO:0009450">
    <property type="term" value="P:gamma-aminobutyric acid catabolic process"/>
    <property type="evidence" value="ECO:0007669"/>
    <property type="project" value="TreeGrafter"/>
</dbReference>
<evidence type="ECO:0000313" key="7">
    <source>
        <dbReference type="Proteomes" id="UP000030466"/>
    </source>
</evidence>
<gene>
    <name evidence="6" type="ORF">GY22_07695</name>
</gene>
<reference evidence="6 7" key="1">
    <citation type="journal article" date="2003" name="Int. J. Syst. Evol. Microbiol.">
        <title>Kocuria polaris sp. nov., an orange-pigmented psychrophilic bacterium isolated from an Antarctic cyanobacterial mat sample.</title>
        <authorList>
            <person name="Reddy G.S."/>
            <person name="Prakash J.S."/>
            <person name="Prabahar V."/>
            <person name="Matsumoto G.I."/>
            <person name="Stackebrandt E."/>
            <person name="Shivaji S."/>
        </authorList>
    </citation>
    <scope>NUCLEOTIDE SEQUENCE [LARGE SCALE GENOMIC DNA]</scope>
    <source>
        <strain evidence="6 7">CMS 76or</strain>
    </source>
</reference>
<evidence type="ECO:0000259" key="5">
    <source>
        <dbReference type="Pfam" id="PF00171"/>
    </source>
</evidence>
<dbReference type="InterPro" id="IPR016163">
    <property type="entry name" value="Ald_DH_C"/>
</dbReference>
<feature type="domain" description="Aldehyde dehydrogenase" evidence="5">
    <location>
        <begin position="39"/>
        <end position="498"/>
    </location>
</feature>
<dbReference type="FunFam" id="3.40.309.10:FF:000004">
    <property type="entry name" value="Succinate-semialdehyde dehydrogenase I"/>
    <property type="match status" value="1"/>
</dbReference>
<dbReference type="GO" id="GO:0004777">
    <property type="term" value="F:succinate-semialdehyde dehydrogenase (NAD+) activity"/>
    <property type="evidence" value="ECO:0007669"/>
    <property type="project" value="TreeGrafter"/>
</dbReference>
<dbReference type="Proteomes" id="UP000030466">
    <property type="component" value="Unassembled WGS sequence"/>
</dbReference>
<comment type="caution">
    <text evidence="6">The sequence shown here is derived from an EMBL/GenBank/DDBJ whole genome shotgun (WGS) entry which is preliminary data.</text>
</comment>
<dbReference type="Pfam" id="PF00171">
    <property type="entry name" value="Aldedh"/>
    <property type="match status" value="1"/>
</dbReference>
<dbReference type="PANTHER" id="PTHR43353">
    <property type="entry name" value="SUCCINATE-SEMIALDEHYDE DEHYDROGENASE, MITOCHONDRIAL"/>
    <property type="match status" value="1"/>
</dbReference>
<feature type="active site" evidence="3">
    <location>
        <position position="276"/>
    </location>
</feature>
<evidence type="ECO:0000256" key="1">
    <source>
        <dbReference type="ARBA" id="ARBA00009986"/>
    </source>
</evidence>
<keyword evidence="2 4" id="KW-0560">Oxidoreductase</keyword>
<evidence type="ECO:0000313" key="6">
    <source>
        <dbReference type="EMBL" id="KHD97953.1"/>
    </source>
</evidence>
<dbReference type="CDD" id="cd07103">
    <property type="entry name" value="ALDH_F5_SSADH_GabD"/>
    <property type="match status" value="1"/>
</dbReference>
<evidence type="ECO:0000256" key="4">
    <source>
        <dbReference type="RuleBase" id="RU003345"/>
    </source>
</evidence>
<dbReference type="FunFam" id="3.40.605.10:FF:000007">
    <property type="entry name" value="NAD/NADP-dependent betaine aldehyde dehydrogenase"/>
    <property type="match status" value="1"/>
</dbReference>
<accession>A0A0A6VUT1</accession>
<evidence type="ECO:0000256" key="2">
    <source>
        <dbReference type="ARBA" id="ARBA00023002"/>
    </source>
</evidence>
<dbReference type="InterPro" id="IPR016161">
    <property type="entry name" value="Ald_DH/histidinol_DH"/>
</dbReference>
<name>A0A0A6VUT1_KOCRO</name>
<dbReference type="EMBL" id="JSUH01000005">
    <property type="protein sequence ID" value="KHD97953.1"/>
    <property type="molecule type" value="Genomic_DNA"/>
</dbReference>
<sequence length="505" mass="53269">MTDSAAPTTAPITASEDVLRRSREAVAGVSTGVFVEGEWTEAASGRRFDVVDPATEEVVATVADGGPEDAVRAIEAAGRAQKDWARTAPRERGEILRRSHDLIMARRDELALVMSTEMGKPLAEARGEVAYAAEFFRWFSEEAVRIGGDMTLSGDGRTRILVSKEPVGPCVLVTPWNFPLAMGTRKIGPAVAAGCTMVFKPANLTPLSSLALVDVLVEAGLPAGVLNVVCTSRASSVVGPWMSSGIARKISFTGSTEVGVRLLEQAAQHVMRSSMELGGNAPFIVFEDADLDVAVEAAMTAKMRNMGEACTAANRLFVHRSVAGEFSARLAERMGSLTVGHGVAQGTQVGPLVEEKALAKVEELVDDALARGASVLCGGRRAGGRGWFYAPTVLSGVSPEAALMSQEIFGPVAPVVAFDSEEQVLGWANDTPWGLVGYLFTRDVDRSFRVSEALEVGMVGINTGLVSNPAAPFGGVKASGLGREGGRTGIEEFLETKYTAVPRGR</sequence>
<dbReference type="InterPro" id="IPR029510">
    <property type="entry name" value="Ald_DH_CS_GLU"/>
</dbReference>
<organism evidence="6 7">
    <name type="scientific">Kocuria rosea subsp. polaris</name>
    <dbReference type="NCBI Taxonomy" id="136273"/>
    <lineage>
        <taxon>Bacteria</taxon>
        <taxon>Bacillati</taxon>
        <taxon>Actinomycetota</taxon>
        <taxon>Actinomycetes</taxon>
        <taxon>Micrococcales</taxon>
        <taxon>Micrococcaceae</taxon>
        <taxon>Kocuria</taxon>
    </lineage>
</organism>
<dbReference type="PANTHER" id="PTHR43353:SF5">
    <property type="entry name" value="SUCCINATE-SEMIALDEHYDE DEHYDROGENASE, MITOCHONDRIAL"/>
    <property type="match status" value="1"/>
</dbReference>
<protein>
    <submittedName>
        <fullName evidence="6">Succinate-semialdehyde dehydrogenase</fullName>
    </submittedName>
</protein>
<keyword evidence="7" id="KW-1185">Reference proteome</keyword>
<dbReference type="AlphaFoldDB" id="A0A0A6VUT1"/>
<dbReference type="PROSITE" id="PS00687">
    <property type="entry name" value="ALDEHYDE_DEHYDR_GLU"/>
    <property type="match status" value="1"/>
</dbReference>
<evidence type="ECO:0000256" key="3">
    <source>
        <dbReference type="PROSITE-ProRule" id="PRU10007"/>
    </source>
</evidence>
<dbReference type="SUPFAM" id="SSF53720">
    <property type="entry name" value="ALDH-like"/>
    <property type="match status" value="1"/>
</dbReference>
<dbReference type="Gene3D" id="3.40.605.10">
    <property type="entry name" value="Aldehyde Dehydrogenase, Chain A, domain 1"/>
    <property type="match status" value="1"/>
</dbReference>
<dbReference type="InterPro" id="IPR015590">
    <property type="entry name" value="Aldehyde_DH_dom"/>
</dbReference>
<dbReference type="InterPro" id="IPR050740">
    <property type="entry name" value="Aldehyde_DH_Superfamily"/>
</dbReference>
<dbReference type="InterPro" id="IPR016162">
    <property type="entry name" value="Ald_DH_N"/>
</dbReference>